<gene>
    <name evidence="8" type="ORF">H8S22_13120</name>
</gene>
<keyword evidence="5" id="KW-0175">Coiled coil</keyword>
<evidence type="ECO:0000259" key="6">
    <source>
        <dbReference type="Pfam" id="PF00391"/>
    </source>
</evidence>
<dbReference type="Pfam" id="PF00391">
    <property type="entry name" value="PEP-utilizers"/>
    <property type="match status" value="1"/>
</dbReference>
<sequence length="235" mass="26279">MKKLRGVGGAEGKAAGTILVLNELKYEVKAEKTDDAEYEISRFETVRKEYKEELKQLYREAEVSAGEEPANIFLAYIEMVNDDAFFQKIIKRVQNEKRNLVYILEEEKTAAAALFKSMDDPYMRERGTDIENVCNALIRKMEGLNSPMDQVEKLKEDVVIVAADLTPEDMIRMDTTYVKGFVTERGGNTSHTVILAKALGIPAVVGVKNILDEAGSKTNIYMDGGEGTIIIDPDQ</sequence>
<feature type="domain" description="PEP-utilising enzyme mobile" evidence="6">
    <location>
        <begin position="155"/>
        <end position="227"/>
    </location>
</feature>
<proteinExistence type="inferred from homology"/>
<evidence type="ECO:0000256" key="4">
    <source>
        <dbReference type="ARBA" id="ARBA00033235"/>
    </source>
</evidence>
<evidence type="ECO:0000259" key="7">
    <source>
        <dbReference type="Pfam" id="PF05524"/>
    </source>
</evidence>
<evidence type="ECO:0000256" key="5">
    <source>
        <dbReference type="SAM" id="Coils"/>
    </source>
</evidence>
<dbReference type="SUPFAM" id="SSF52009">
    <property type="entry name" value="Phosphohistidine domain"/>
    <property type="match status" value="1"/>
</dbReference>
<evidence type="ECO:0000313" key="8">
    <source>
        <dbReference type="EMBL" id="MBC5678500.1"/>
    </source>
</evidence>
<dbReference type="Proteomes" id="UP000635828">
    <property type="component" value="Unassembled WGS sequence"/>
</dbReference>
<evidence type="ECO:0000256" key="3">
    <source>
        <dbReference type="ARBA" id="ARBA00022679"/>
    </source>
</evidence>
<dbReference type="InterPro" id="IPR036618">
    <property type="entry name" value="PtsI_HPr-bd_sf"/>
</dbReference>
<dbReference type="Gene3D" id="1.10.274.10">
    <property type="entry name" value="PtsI, HPr-binding domain"/>
    <property type="match status" value="1"/>
</dbReference>
<dbReference type="Pfam" id="PF05524">
    <property type="entry name" value="PEP-utilisers_N"/>
    <property type="match status" value="1"/>
</dbReference>
<dbReference type="SUPFAM" id="SSF47831">
    <property type="entry name" value="Enzyme I of the PEP:sugar phosphotransferase system HPr-binding (sub)domain"/>
    <property type="match status" value="1"/>
</dbReference>
<dbReference type="InterPro" id="IPR008731">
    <property type="entry name" value="PTS_EIN"/>
</dbReference>
<name>A0ABR7FTI1_9FIRM</name>
<dbReference type="Gene3D" id="3.50.30.10">
    <property type="entry name" value="Phosphohistidine domain"/>
    <property type="match status" value="1"/>
</dbReference>
<keyword evidence="3" id="KW-0808">Transferase</keyword>
<dbReference type="EMBL" id="JACOOS010000017">
    <property type="protein sequence ID" value="MBC5678500.1"/>
    <property type="molecule type" value="Genomic_DNA"/>
</dbReference>
<reference evidence="8 9" key="1">
    <citation type="submission" date="2020-08" db="EMBL/GenBank/DDBJ databases">
        <title>Genome public.</title>
        <authorList>
            <person name="Liu C."/>
            <person name="Sun Q."/>
        </authorList>
    </citation>
    <scope>NUCLEOTIDE SEQUENCE [LARGE SCALE GENOMIC DNA]</scope>
    <source>
        <strain evidence="8 9">NSJ-7</strain>
    </source>
</reference>
<dbReference type="PANTHER" id="PTHR46244:SF3">
    <property type="entry name" value="PHOSPHOENOLPYRUVATE-PROTEIN PHOSPHOTRANSFERASE"/>
    <property type="match status" value="1"/>
</dbReference>
<dbReference type="InterPro" id="IPR050499">
    <property type="entry name" value="PEP-utilizing_PTS_enzyme"/>
</dbReference>
<dbReference type="InterPro" id="IPR008279">
    <property type="entry name" value="PEP-util_enz_mobile_dom"/>
</dbReference>
<organism evidence="8 9">
    <name type="scientific">Anaerostipes hominis</name>
    <name type="common">ex Liu et al. 2021</name>
    <dbReference type="NCBI Taxonomy" id="2763018"/>
    <lineage>
        <taxon>Bacteria</taxon>
        <taxon>Bacillati</taxon>
        <taxon>Bacillota</taxon>
        <taxon>Clostridia</taxon>
        <taxon>Lachnospirales</taxon>
        <taxon>Lachnospiraceae</taxon>
        <taxon>Anaerostipes</taxon>
    </lineage>
</organism>
<dbReference type="RefSeq" id="WP_024728827.1">
    <property type="nucleotide sequence ID" value="NZ_JACOOS010000017.1"/>
</dbReference>
<evidence type="ECO:0000313" key="9">
    <source>
        <dbReference type="Proteomes" id="UP000635828"/>
    </source>
</evidence>
<dbReference type="PANTHER" id="PTHR46244">
    <property type="entry name" value="PHOSPHOENOLPYRUVATE-PROTEIN PHOSPHOTRANSFERASE"/>
    <property type="match status" value="1"/>
</dbReference>
<feature type="coiled-coil region" evidence="5">
    <location>
        <begin position="40"/>
        <end position="67"/>
    </location>
</feature>
<keyword evidence="9" id="KW-1185">Reference proteome</keyword>
<accession>A0ABR7FTI1</accession>
<comment type="similarity">
    <text evidence="1">Belongs to the PEP-utilizing enzyme family.</text>
</comment>
<comment type="caution">
    <text evidence="8">The sequence shown here is derived from an EMBL/GenBank/DDBJ whole genome shotgun (WGS) entry which is preliminary data.</text>
</comment>
<evidence type="ECO:0000256" key="1">
    <source>
        <dbReference type="ARBA" id="ARBA00007837"/>
    </source>
</evidence>
<evidence type="ECO:0000256" key="2">
    <source>
        <dbReference type="ARBA" id="ARBA00016544"/>
    </source>
</evidence>
<feature type="domain" description="Phosphotransferase system enzyme I N-terminal" evidence="7">
    <location>
        <begin position="5"/>
        <end position="126"/>
    </location>
</feature>
<protein>
    <recommendedName>
        <fullName evidence="2">Phosphoenolpyruvate-protein phosphotransferase</fullName>
    </recommendedName>
    <alternativeName>
        <fullName evidence="4">Phosphotransferase system, enzyme I</fullName>
    </alternativeName>
</protein>
<dbReference type="InterPro" id="IPR036637">
    <property type="entry name" value="Phosphohistidine_dom_sf"/>
</dbReference>